<evidence type="ECO:0000259" key="5">
    <source>
        <dbReference type="PROSITE" id="PS50835"/>
    </source>
</evidence>
<reference evidence="6" key="1">
    <citation type="submission" date="2021-06" db="EMBL/GenBank/DDBJ databases">
        <authorList>
            <consortium name="Wellcome Sanger Institute Data Sharing"/>
        </authorList>
    </citation>
    <scope>NUCLEOTIDE SEQUENCE [LARGE SCALE GENOMIC DNA]</scope>
</reference>
<dbReference type="InterPro" id="IPR036179">
    <property type="entry name" value="Ig-like_dom_sf"/>
</dbReference>
<accession>A0A8C4SSP2</accession>
<dbReference type="CDD" id="cd00098">
    <property type="entry name" value="IgC1"/>
    <property type="match status" value="1"/>
</dbReference>
<evidence type="ECO:0000256" key="2">
    <source>
        <dbReference type="SAM" id="MobiDB-lite"/>
    </source>
</evidence>
<feature type="domain" description="Ig-like" evidence="5">
    <location>
        <begin position="131"/>
        <end position="221"/>
    </location>
</feature>
<evidence type="ECO:0000313" key="6">
    <source>
        <dbReference type="Ensembl" id="ENSECRP00000020927.1"/>
    </source>
</evidence>
<dbReference type="SMART" id="SM00407">
    <property type="entry name" value="IGc1"/>
    <property type="match status" value="1"/>
</dbReference>
<feature type="signal peptide" evidence="4">
    <location>
        <begin position="1"/>
        <end position="19"/>
    </location>
</feature>
<keyword evidence="7" id="KW-1185">Reference proteome</keyword>
<keyword evidence="3" id="KW-0812">Transmembrane</keyword>
<dbReference type="SMART" id="SM00409">
    <property type="entry name" value="IG"/>
    <property type="match status" value="1"/>
</dbReference>
<protein>
    <submittedName>
        <fullName evidence="6">Tapasin-related protein-like</fullName>
    </submittedName>
</protein>
<evidence type="ECO:0000256" key="4">
    <source>
        <dbReference type="SAM" id="SignalP"/>
    </source>
</evidence>
<evidence type="ECO:0000256" key="3">
    <source>
        <dbReference type="SAM" id="Phobius"/>
    </source>
</evidence>
<dbReference type="Ensembl" id="ENSECRT00000021379.1">
    <property type="protein sequence ID" value="ENSECRP00000020927.1"/>
    <property type="gene ID" value="ENSECRG00000014085.1"/>
</dbReference>
<evidence type="ECO:0000256" key="1">
    <source>
        <dbReference type="ARBA" id="ARBA00023319"/>
    </source>
</evidence>
<dbReference type="PROSITE" id="PS50835">
    <property type="entry name" value="IG_LIKE"/>
    <property type="match status" value="2"/>
</dbReference>
<sequence length="422" mass="47406">MRLLPLLLSLLLGTSGSQAGVTMLTSQREVVALRDSDVILPCSFSVSPGTMDLKLLTVSWTHYGFVIAKFEKGEVTAREEATLSEQNIREGNASLLLTSIVKRDEGQYECEVKHARQKGAATMALIIQLPPEVLLLPESVHLLTEQHLTCSAKNFYPKKINFMWMRSGEAITPFNTTESQRNPDGTYNSLSVYRFTPISRDHLTCEVQHEGLKEPLRRSVTYEGLTGGEVAVIVIAAITFLLLLLTVFWFFTVSLSPLIPLKLVQGDLGSVKCTLTGWRLGLVTQQWFINDQEVKLDNQQRDCEDIASVPLNSPSGYHLKTDPPKEGFFRTETPVTLQFTPTRADHERAVCRCRVRHRLTRRSVERTVTLPYISIRPQLSDTENVSQDSDTDVKLQVRADEFHPKTSTSCGQWEAEKSPQSQ</sequence>
<feature type="chain" id="PRO_5034019740" evidence="4">
    <location>
        <begin position="20"/>
        <end position="422"/>
    </location>
</feature>
<dbReference type="Pfam" id="PF07686">
    <property type="entry name" value="V-set"/>
    <property type="match status" value="1"/>
</dbReference>
<reference evidence="6" key="3">
    <citation type="submission" date="2025-09" db="UniProtKB">
        <authorList>
            <consortium name="Ensembl"/>
        </authorList>
    </citation>
    <scope>IDENTIFICATION</scope>
</reference>
<keyword evidence="3" id="KW-0472">Membrane</keyword>
<reference evidence="6" key="2">
    <citation type="submission" date="2025-08" db="UniProtKB">
        <authorList>
            <consortium name="Ensembl"/>
        </authorList>
    </citation>
    <scope>IDENTIFICATION</scope>
</reference>
<dbReference type="Gene3D" id="2.60.40.10">
    <property type="entry name" value="Immunoglobulins"/>
    <property type="match status" value="3"/>
</dbReference>
<dbReference type="InterPro" id="IPR013783">
    <property type="entry name" value="Ig-like_fold"/>
</dbReference>
<dbReference type="GeneTree" id="ENSGT00940000163371"/>
<dbReference type="InterPro" id="IPR050380">
    <property type="entry name" value="Immune_Resp_Modulators"/>
</dbReference>
<organism evidence="6 7">
    <name type="scientific">Erpetoichthys calabaricus</name>
    <name type="common">Rope fish</name>
    <name type="synonym">Calamoichthys calabaricus</name>
    <dbReference type="NCBI Taxonomy" id="27687"/>
    <lineage>
        <taxon>Eukaryota</taxon>
        <taxon>Metazoa</taxon>
        <taxon>Chordata</taxon>
        <taxon>Craniata</taxon>
        <taxon>Vertebrata</taxon>
        <taxon>Euteleostomi</taxon>
        <taxon>Actinopterygii</taxon>
        <taxon>Polypteriformes</taxon>
        <taxon>Polypteridae</taxon>
        <taxon>Erpetoichthys</taxon>
    </lineage>
</organism>
<feature type="domain" description="Ig-like" evidence="5">
    <location>
        <begin position="5"/>
        <end position="126"/>
    </location>
</feature>
<dbReference type="InterPro" id="IPR007110">
    <property type="entry name" value="Ig-like_dom"/>
</dbReference>
<keyword evidence="4" id="KW-0732">Signal</keyword>
<dbReference type="Proteomes" id="UP000694620">
    <property type="component" value="Chromosome 12"/>
</dbReference>
<dbReference type="InterPro" id="IPR013106">
    <property type="entry name" value="Ig_V-set"/>
</dbReference>
<dbReference type="InterPro" id="IPR003597">
    <property type="entry name" value="Ig_C1-set"/>
</dbReference>
<proteinExistence type="predicted"/>
<dbReference type="InterPro" id="IPR003599">
    <property type="entry name" value="Ig_sub"/>
</dbReference>
<feature type="transmembrane region" description="Helical" evidence="3">
    <location>
        <begin position="230"/>
        <end position="252"/>
    </location>
</feature>
<name>A0A8C4SSP2_ERPCA</name>
<dbReference type="AlphaFoldDB" id="A0A8C4SSP2"/>
<feature type="region of interest" description="Disordered" evidence="2">
    <location>
        <begin position="399"/>
        <end position="422"/>
    </location>
</feature>
<dbReference type="Pfam" id="PF07654">
    <property type="entry name" value="C1-set"/>
    <property type="match status" value="1"/>
</dbReference>
<dbReference type="SUPFAM" id="SSF48726">
    <property type="entry name" value="Immunoglobulin"/>
    <property type="match status" value="3"/>
</dbReference>
<dbReference type="PANTHER" id="PTHR23411">
    <property type="entry name" value="TAPASIN"/>
    <property type="match status" value="1"/>
</dbReference>
<evidence type="ECO:0000313" key="7">
    <source>
        <dbReference type="Proteomes" id="UP000694620"/>
    </source>
</evidence>
<keyword evidence="3" id="KW-1133">Transmembrane helix</keyword>
<keyword evidence="1" id="KW-0393">Immunoglobulin domain</keyword>